<reference evidence="2 3" key="1">
    <citation type="submission" date="2020-04" db="EMBL/GenBank/DDBJ databases">
        <title>Metagenomic profiling of ammonia- and methane-oxidizing microorganisms in a Dutch drinking water treatment plant.</title>
        <authorList>
            <person name="Poghosyan L."/>
            <person name="Leucker S."/>
        </authorList>
    </citation>
    <scope>NUCLEOTIDE SEQUENCE [LARGE SCALE GENOMIC DNA]</scope>
    <source>
        <strain evidence="2">S-RSF-IL-03</strain>
    </source>
</reference>
<organism evidence="2 3">
    <name type="scientific">Eiseniibacteriota bacterium</name>
    <dbReference type="NCBI Taxonomy" id="2212470"/>
    <lineage>
        <taxon>Bacteria</taxon>
        <taxon>Candidatus Eiseniibacteriota</taxon>
    </lineage>
</organism>
<evidence type="ECO:0000313" key="3">
    <source>
        <dbReference type="Proteomes" id="UP000580839"/>
    </source>
</evidence>
<name>A0A849T2G6_UNCEI</name>
<evidence type="ECO:0000313" key="2">
    <source>
        <dbReference type="EMBL" id="NOT35479.1"/>
    </source>
</evidence>
<sequence>MGRYEFWRLLRRALLLAALAGFLFAVWPTPWRHTHITLEDGTYPVRIHRVTGEAQMLTPEDGWWQMGSGDPNTGEPRGGTTS</sequence>
<dbReference type="Proteomes" id="UP000580839">
    <property type="component" value="Unassembled WGS sequence"/>
</dbReference>
<evidence type="ECO:0000256" key="1">
    <source>
        <dbReference type="SAM" id="MobiDB-lite"/>
    </source>
</evidence>
<protein>
    <submittedName>
        <fullName evidence="2">Uncharacterized protein</fullName>
    </submittedName>
</protein>
<dbReference type="AlphaFoldDB" id="A0A849T2G6"/>
<proteinExistence type="predicted"/>
<gene>
    <name evidence="2" type="ORF">HOP12_15140</name>
</gene>
<comment type="caution">
    <text evidence="2">The sequence shown here is derived from an EMBL/GenBank/DDBJ whole genome shotgun (WGS) entry which is preliminary data.</text>
</comment>
<dbReference type="EMBL" id="JABFRW010000197">
    <property type="protein sequence ID" value="NOT35479.1"/>
    <property type="molecule type" value="Genomic_DNA"/>
</dbReference>
<feature type="region of interest" description="Disordered" evidence="1">
    <location>
        <begin position="60"/>
        <end position="82"/>
    </location>
</feature>
<accession>A0A849T2G6</accession>